<organism evidence="5 6">
    <name type="scientific">Coprinopsis marcescibilis</name>
    <name type="common">Agaric fungus</name>
    <name type="synonym">Psathyrella marcescibilis</name>
    <dbReference type="NCBI Taxonomy" id="230819"/>
    <lineage>
        <taxon>Eukaryota</taxon>
        <taxon>Fungi</taxon>
        <taxon>Dikarya</taxon>
        <taxon>Basidiomycota</taxon>
        <taxon>Agaricomycotina</taxon>
        <taxon>Agaricomycetes</taxon>
        <taxon>Agaricomycetidae</taxon>
        <taxon>Agaricales</taxon>
        <taxon>Agaricineae</taxon>
        <taxon>Psathyrellaceae</taxon>
        <taxon>Coprinopsis</taxon>
    </lineage>
</organism>
<dbReference type="PANTHER" id="PTHR23236:SF51">
    <property type="entry name" value="NUCLEOLAR PROTEIN 6"/>
    <property type="match status" value="1"/>
</dbReference>
<dbReference type="SUPFAM" id="SSF54928">
    <property type="entry name" value="RNA-binding domain, RBD"/>
    <property type="match status" value="1"/>
</dbReference>
<dbReference type="AlphaFoldDB" id="A0A5C3LDX1"/>
<name>A0A5C3LDX1_COPMA</name>
<evidence type="ECO:0000313" key="5">
    <source>
        <dbReference type="EMBL" id="TFK30845.1"/>
    </source>
</evidence>
<feature type="domain" description="RRM" evidence="4">
    <location>
        <begin position="162"/>
        <end position="246"/>
    </location>
</feature>
<accession>A0A5C3LDX1</accession>
<feature type="compositionally biased region" description="Basic and acidic residues" evidence="3">
    <location>
        <begin position="251"/>
        <end position="267"/>
    </location>
</feature>
<dbReference type="InterPro" id="IPR034228">
    <property type="entry name" value="Nop6_RRM"/>
</dbReference>
<dbReference type="OrthoDB" id="167718at2759"/>
<dbReference type="CDD" id="cd12400">
    <property type="entry name" value="RRM_Nop6"/>
    <property type="match status" value="1"/>
</dbReference>
<sequence>MSEATSTTQKLTKKQKKSLAFRDRKPGKKDSSTTATKNAERGFDLEVNAVPAMEDQDVVGLQCDTVEVPGNKDKEKGKVVAENGSKGDKGKGKQKVEVREGQAGSVGAAVANGKAKKRKRSEEEDGEEQVDAVEGEAKKKKKKAKKVEGEDKDNEKDKAQRFILFVGNLKYTTSKEAILKHFSAVCDPAPTVRLLTPKAKPGLPNTPKSKGCAFLEFKTKVPLQEALKLHQSMLDSRMINVELTAGGGGKSESRLTKVRERNKELLSQRKKRAEKGDKTSIPSQPDRPQRYSATSGLDASAQATSRTWSVGDTVEETHRGGANRKTRGNRAPKSHGTGVNAIPVG</sequence>
<protein>
    <submittedName>
        <fullName evidence="5">RNA binding protein</fullName>
    </submittedName>
</protein>
<dbReference type="SMART" id="SM00360">
    <property type="entry name" value="RRM"/>
    <property type="match status" value="1"/>
</dbReference>
<dbReference type="GO" id="GO:0019843">
    <property type="term" value="F:rRNA binding"/>
    <property type="evidence" value="ECO:0007669"/>
    <property type="project" value="TreeGrafter"/>
</dbReference>
<dbReference type="GO" id="GO:0042274">
    <property type="term" value="P:ribosomal small subunit biogenesis"/>
    <property type="evidence" value="ECO:0007669"/>
    <property type="project" value="TreeGrafter"/>
</dbReference>
<gene>
    <name evidence="5" type="ORF">FA15DRAFT_677061</name>
</gene>
<dbReference type="Gene3D" id="3.30.70.330">
    <property type="match status" value="1"/>
</dbReference>
<feature type="compositionally biased region" description="Basic and acidic residues" evidence="3">
    <location>
        <begin position="20"/>
        <end position="31"/>
    </location>
</feature>
<feature type="compositionally biased region" description="Low complexity" evidence="3">
    <location>
        <begin position="101"/>
        <end position="113"/>
    </location>
</feature>
<dbReference type="STRING" id="230819.A0A5C3LDX1"/>
<feature type="region of interest" description="Disordered" evidence="3">
    <location>
        <begin position="62"/>
        <end position="155"/>
    </location>
</feature>
<feature type="compositionally biased region" description="Polar residues" evidence="3">
    <location>
        <begin position="291"/>
        <end position="310"/>
    </location>
</feature>
<feature type="compositionally biased region" description="Acidic residues" evidence="3">
    <location>
        <begin position="123"/>
        <end position="134"/>
    </location>
</feature>
<dbReference type="PANTHER" id="PTHR23236">
    <property type="entry name" value="EUKARYOTIC TRANSLATION INITIATION FACTOR 4B/4H"/>
    <property type="match status" value="1"/>
</dbReference>
<dbReference type="Proteomes" id="UP000307440">
    <property type="component" value="Unassembled WGS sequence"/>
</dbReference>
<keyword evidence="6" id="KW-1185">Reference proteome</keyword>
<reference evidence="5 6" key="1">
    <citation type="journal article" date="2019" name="Nat. Ecol. Evol.">
        <title>Megaphylogeny resolves global patterns of mushroom evolution.</title>
        <authorList>
            <person name="Varga T."/>
            <person name="Krizsan K."/>
            <person name="Foldi C."/>
            <person name="Dima B."/>
            <person name="Sanchez-Garcia M."/>
            <person name="Sanchez-Ramirez S."/>
            <person name="Szollosi G.J."/>
            <person name="Szarkandi J.G."/>
            <person name="Papp V."/>
            <person name="Albert L."/>
            <person name="Andreopoulos W."/>
            <person name="Angelini C."/>
            <person name="Antonin V."/>
            <person name="Barry K.W."/>
            <person name="Bougher N.L."/>
            <person name="Buchanan P."/>
            <person name="Buyck B."/>
            <person name="Bense V."/>
            <person name="Catcheside P."/>
            <person name="Chovatia M."/>
            <person name="Cooper J."/>
            <person name="Damon W."/>
            <person name="Desjardin D."/>
            <person name="Finy P."/>
            <person name="Geml J."/>
            <person name="Haridas S."/>
            <person name="Hughes K."/>
            <person name="Justo A."/>
            <person name="Karasinski D."/>
            <person name="Kautmanova I."/>
            <person name="Kiss B."/>
            <person name="Kocsube S."/>
            <person name="Kotiranta H."/>
            <person name="LaButti K.M."/>
            <person name="Lechner B.E."/>
            <person name="Liimatainen K."/>
            <person name="Lipzen A."/>
            <person name="Lukacs Z."/>
            <person name="Mihaltcheva S."/>
            <person name="Morgado L.N."/>
            <person name="Niskanen T."/>
            <person name="Noordeloos M.E."/>
            <person name="Ohm R.A."/>
            <person name="Ortiz-Santana B."/>
            <person name="Ovrebo C."/>
            <person name="Racz N."/>
            <person name="Riley R."/>
            <person name="Savchenko A."/>
            <person name="Shiryaev A."/>
            <person name="Soop K."/>
            <person name="Spirin V."/>
            <person name="Szebenyi C."/>
            <person name="Tomsovsky M."/>
            <person name="Tulloss R.E."/>
            <person name="Uehling J."/>
            <person name="Grigoriev I.V."/>
            <person name="Vagvolgyi C."/>
            <person name="Papp T."/>
            <person name="Martin F.M."/>
            <person name="Miettinen O."/>
            <person name="Hibbett D.S."/>
            <person name="Nagy L.G."/>
        </authorList>
    </citation>
    <scope>NUCLEOTIDE SEQUENCE [LARGE SCALE GENOMIC DNA]</scope>
    <source>
        <strain evidence="5 6">CBS 121175</strain>
    </source>
</reference>
<feature type="compositionally biased region" description="Low complexity" evidence="3">
    <location>
        <begin position="1"/>
        <end position="10"/>
    </location>
</feature>
<dbReference type="InterPro" id="IPR000504">
    <property type="entry name" value="RRM_dom"/>
</dbReference>
<feature type="region of interest" description="Disordered" evidence="3">
    <location>
        <begin position="244"/>
        <end position="345"/>
    </location>
</feature>
<evidence type="ECO:0000259" key="4">
    <source>
        <dbReference type="PROSITE" id="PS50102"/>
    </source>
</evidence>
<dbReference type="InterPro" id="IPR035979">
    <property type="entry name" value="RBD_domain_sf"/>
</dbReference>
<evidence type="ECO:0000256" key="1">
    <source>
        <dbReference type="ARBA" id="ARBA00022884"/>
    </source>
</evidence>
<keyword evidence="1 2" id="KW-0694">RNA-binding</keyword>
<dbReference type="InterPro" id="IPR012677">
    <property type="entry name" value="Nucleotide-bd_a/b_plait_sf"/>
</dbReference>
<dbReference type="PROSITE" id="PS50102">
    <property type="entry name" value="RRM"/>
    <property type="match status" value="1"/>
</dbReference>
<evidence type="ECO:0000256" key="2">
    <source>
        <dbReference type="PROSITE-ProRule" id="PRU00176"/>
    </source>
</evidence>
<feature type="compositionally biased region" description="Basic and acidic residues" evidence="3">
    <location>
        <begin position="146"/>
        <end position="155"/>
    </location>
</feature>
<dbReference type="Pfam" id="PF00076">
    <property type="entry name" value="RRM_1"/>
    <property type="match status" value="1"/>
</dbReference>
<evidence type="ECO:0000256" key="3">
    <source>
        <dbReference type="SAM" id="MobiDB-lite"/>
    </source>
</evidence>
<dbReference type="EMBL" id="ML210146">
    <property type="protein sequence ID" value="TFK30845.1"/>
    <property type="molecule type" value="Genomic_DNA"/>
</dbReference>
<feature type="region of interest" description="Disordered" evidence="3">
    <location>
        <begin position="1"/>
        <end position="48"/>
    </location>
</feature>
<dbReference type="GO" id="GO:0005730">
    <property type="term" value="C:nucleolus"/>
    <property type="evidence" value="ECO:0007669"/>
    <property type="project" value="TreeGrafter"/>
</dbReference>
<evidence type="ECO:0000313" key="6">
    <source>
        <dbReference type="Proteomes" id="UP000307440"/>
    </source>
</evidence>
<feature type="compositionally biased region" description="Basic and acidic residues" evidence="3">
    <location>
        <begin position="70"/>
        <end position="100"/>
    </location>
</feature>
<proteinExistence type="predicted"/>
<feature type="compositionally biased region" description="Basic residues" evidence="3">
    <location>
        <begin position="321"/>
        <end position="333"/>
    </location>
</feature>